<keyword evidence="3" id="KW-1185">Reference proteome</keyword>
<comment type="caution">
    <text evidence="2">The sequence shown here is derived from an EMBL/GenBank/DDBJ whole genome shotgun (WGS) entry which is preliminary data.</text>
</comment>
<name>A0ABW3UQ81_9BACL</name>
<reference evidence="3" key="1">
    <citation type="journal article" date="2019" name="Int. J. Syst. Evol. Microbiol.">
        <title>The Global Catalogue of Microorganisms (GCM) 10K type strain sequencing project: providing services to taxonomists for standard genome sequencing and annotation.</title>
        <authorList>
            <consortium name="The Broad Institute Genomics Platform"/>
            <consortium name="The Broad Institute Genome Sequencing Center for Infectious Disease"/>
            <person name="Wu L."/>
            <person name="Ma J."/>
        </authorList>
    </citation>
    <scope>NUCLEOTIDE SEQUENCE [LARGE SCALE GENOMIC DNA]</scope>
    <source>
        <strain evidence="3">CCUG 53270</strain>
    </source>
</reference>
<dbReference type="RefSeq" id="WP_345588215.1">
    <property type="nucleotide sequence ID" value="NZ_BAABJG010000015.1"/>
</dbReference>
<dbReference type="InterPro" id="IPR027365">
    <property type="entry name" value="GNAT_acetyltra_YdfB-like"/>
</dbReference>
<evidence type="ECO:0000259" key="1">
    <source>
        <dbReference type="PROSITE" id="PS51186"/>
    </source>
</evidence>
<dbReference type="InterPro" id="IPR016181">
    <property type="entry name" value="Acyl_CoA_acyltransferase"/>
</dbReference>
<organism evidence="2 3">
    <name type="scientific">Paenibacillus vulneris</name>
    <dbReference type="NCBI Taxonomy" id="1133364"/>
    <lineage>
        <taxon>Bacteria</taxon>
        <taxon>Bacillati</taxon>
        <taxon>Bacillota</taxon>
        <taxon>Bacilli</taxon>
        <taxon>Bacillales</taxon>
        <taxon>Paenibacillaceae</taxon>
        <taxon>Paenibacillus</taxon>
    </lineage>
</organism>
<accession>A0ABW3UQ81</accession>
<dbReference type="PROSITE" id="PS51186">
    <property type="entry name" value="GNAT"/>
    <property type="match status" value="1"/>
</dbReference>
<dbReference type="Pfam" id="PF12746">
    <property type="entry name" value="GNAT_acetyltran"/>
    <property type="match status" value="1"/>
</dbReference>
<sequence length="263" mass="30124">MGRSSKLQRVVQLLSGHVLENITILKMLEAYRDSIECRLLERGEEWALILCLPVSCSSYDRRSYPEAESIIMIAGSEQGLMDELLGGLPLGKPLIFKCQKEEYRKCIEARFKVTFVRSFYTYSRLVPVPNMEISGDIEESGYNERLVPLWMNNGYDRQELLAMFQRGARSYTLYTAGEPVSTCLTNYNYDNVWEIGAVFTRDDQRGKGYARRVAAEAVNRLLERKLTPRYQVLDSNRASIKVAEALGLSRVVTLEHLYYDGNT</sequence>
<feature type="domain" description="N-acetyltransferase" evidence="1">
    <location>
        <begin position="126"/>
        <end position="263"/>
    </location>
</feature>
<protein>
    <submittedName>
        <fullName evidence="2">GNAT family N-acetyltransferase</fullName>
    </submittedName>
</protein>
<dbReference type="CDD" id="cd04301">
    <property type="entry name" value="NAT_SF"/>
    <property type="match status" value="1"/>
</dbReference>
<dbReference type="InterPro" id="IPR000182">
    <property type="entry name" value="GNAT_dom"/>
</dbReference>
<gene>
    <name evidence="2" type="ORF">ACFQ4B_20880</name>
</gene>
<evidence type="ECO:0000313" key="2">
    <source>
        <dbReference type="EMBL" id="MFD1222577.1"/>
    </source>
</evidence>
<dbReference type="Gene3D" id="3.40.630.30">
    <property type="match status" value="1"/>
</dbReference>
<dbReference type="SUPFAM" id="SSF55729">
    <property type="entry name" value="Acyl-CoA N-acyltransferases (Nat)"/>
    <property type="match status" value="1"/>
</dbReference>
<dbReference type="Proteomes" id="UP001597180">
    <property type="component" value="Unassembled WGS sequence"/>
</dbReference>
<proteinExistence type="predicted"/>
<dbReference type="EMBL" id="JBHTLU010000031">
    <property type="protein sequence ID" value="MFD1222577.1"/>
    <property type="molecule type" value="Genomic_DNA"/>
</dbReference>
<evidence type="ECO:0000313" key="3">
    <source>
        <dbReference type="Proteomes" id="UP001597180"/>
    </source>
</evidence>